<dbReference type="PANTHER" id="PTHR11002">
    <property type="entry name" value="CARBONIC ANHYDRASE"/>
    <property type="match status" value="1"/>
</dbReference>
<dbReference type="NCBIfam" id="NF007756">
    <property type="entry name" value="PRK10437.1"/>
    <property type="match status" value="1"/>
</dbReference>
<comment type="caution">
    <text evidence="11">The sequence shown here is derived from an EMBL/GenBank/DDBJ whole genome shotgun (WGS) entry which is preliminary data.</text>
</comment>
<dbReference type="FunFam" id="3.40.1050.10:FF:000001">
    <property type="entry name" value="Carbonic anhydrase"/>
    <property type="match status" value="1"/>
</dbReference>
<comment type="catalytic activity">
    <reaction evidence="8 10">
        <text>hydrogencarbonate + H(+) = CO2 + H2O</text>
        <dbReference type="Rhea" id="RHEA:10748"/>
        <dbReference type="ChEBI" id="CHEBI:15377"/>
        <dbReference type="ChEBI" id="CHEBI:15378"/>
        <dbReference type="ChEBI" id="CHEBI:16526"/>
        <dbReference type="ChEBI" id="CHEBI:17544"/>
        <dbReference type="EC" id="4.2.1.1"/>
    </reaction>
</comment>
<name>A0A261XZ22_9FUNG</name>
<evidence type="ECO:0000256" key="3">
    <source>
        <dbReference type="ARBA" id="ARBA00014628"/>
    </source>
</evidence>
<keyword evidence="6 10" id="KW-0456">Lyase</keyword>
<dbReference type="PANTHER" id="PTHR11002:SF76">
    <property type="entry name" value="CARBONIC ANHYDRASE"/>
    <property type="match status" value="1"/>
</dbReference>
<dbReference type="AlphaFoldDB" id="A0A261XZ22"/>
<comment type="cofactor">
    <cofactor evidence="9">
        <name>Zn(2+)</name>
        <dbReference type="ChEBI" id="CHEBI:29105"/>
    </cofactor>
    <text evidence="9">Binds 1 zinc ion per subunit.</text>
</comment>
<feature type="binding site" evidence="9">
    <location>
        <position position="120"/>
    </location>
    <ligand>
        <name>Zn(2+)</name>
        <dbReference type="ChEBI" id="CHEBI:29105"/>
    </ligand>
</feature>
<evidence type="ECO:0000256" key="9">
    <source>
        <dbReference type="PIRSR" id="PIRSR601765-1"/>
    </source>
</evidence>
<dbReference type="PROSITE" id="PS00704">
    <property type="entry name" value="PROK_CO2_ANHYDRASE_1"/>
    <property type="match status" value="1"/>
</dbReference>
<dbReference type="PROSITE" id="PS00705">
    <property type="entry name" value="PROK_CO2_ANHYDRASE_2"/>
    <property type="match status" value="1"/>
</dbReference>
<evidence type="ECO:0000256" key="10">
    <source>
        <dbReference type="RuleBase" id="RU003956"/>
    </source>
</evidence>
<evidence type="ECO:0000256" key="7">
    <source>
        <dbReference type="ARBA" id="ARBA00031969"/>
    </source>
</evidence>
<dbReference type="InterPro" id="IPR036874">
    <property type="entry name" value="Carbonic_anhydrase_sf"/>
</dbReference>
<dbReference type="GO" id="GO:0004089">
    <property type="term" value="F:carbonate dehydratase activity"/>
    <property type="evidence" value="ECO:0007669"/>
    <property type="project" value="UniProtKB-UniRule"/>
</dbReference>
<dbReference type="GO" id="GO:0008270">
    <property type="term" value="F:zinc ion binding"/>
    <property type="evidence" value="ECO:0007669"/>
    <property type="project" value="UniProtKB-UniRule"/>
</dbReference>
<evidence type="ECO:0000256" key="5">
    <source>
        <dbReference type="ARBA" id="ARBA00022833"/>
    </source>
</evidence>
<dbReference type="OrthoDB" id="10248475at2759"/>
<dbReference type="CDD" id="cd00883">
    <property type="entry name" value="beta_CA_cladeA"/>
    <property type="match status" value="1"/>
</dbReference>
<keyword evidence="5 9" id="KW-0862">Zinc</keyword>
<comment type="similarity">
    <text evidence="1 10">Belongs to the beta-class carbonic anhydrase family.</text>
</comment>
<dbReference type="SMART" id="SM00947">
    <property type="entry name" value="Pro_CA"/>
    <property type="match status" value="1"/>
</dbReference>
<evidence type="ECO:0000256" key="2">
    <source>
        <dbReference type="ARBA" id="ARBA00012925"/>
    </source>
</evidence>
<gene>
    <name evidence="11" type="ORF">BZG36_03716</name>
</gene>
<evidence type="ECO:0000313" key="11">
    <source>
        <dbReference type="EMBL" id="OZJ03617.1"/>
    </source>
</evidence>
<proteinExistence type="inferred from homology"/>
<feature type="binding site" evidence="9">
    <location>
        <position position="117"/>
    </location>
    <ligand>
        <name>Zn(2+)</name>
        <dbReference type="ChEBI" id="CHEBI:29105"/>
    </ligand>
</feature>
<evidence type="ECO:0000313" key="12">
    <source>
        <dbReference type="Proteomes" id="UP000242875"/>
    </source>
</evidence>
<evidence type="ECO:0000256" key="1">
    <source>
        <dbReference type="ARBA" id="ARBA00006217"/>
    </source>
</evidence>
<keyword evidence="12" id="KW-1185">Reference proteome</keyword>
<reference evidence="11 12" key="1">
    <citation type="journal article" date="2017" name="Mycologia">
        <title>Bifiguratus adelaidae, gen. et sp. nov., a new member of Mucoromycotina in endophytic and soil-dwelling habitats.</title>
        <authorList>
            <person name="Torres-Cruz T.J."/>
            <person name="Billingsley Tobias T.L."/>
            <person name="Almatruk M."/>
            <person name="Hesse C."/>
            <person name="Kuske C.R."/>
            <person name="Desiro A."/>
            <person name="Benucci G.M."/>
            <person name="Bonito G."/>
            <person name="Stajich J.E."/>
            <person name="Dunlap C."/>
            <person name="Arnold A.E."/>
            <person name="Porras-Alfaro A."/>
        </authorList>
    </citation>
    <scope>NUCLEOTIDE SEQUENCE [LARGE SCALE GENOMIC DNA]</scope>
    <source>
        <strain evidence="11 12">AZ0501</strain>
    </source>
</reference>
<sequence>MNNPLVSKKVEGKFVAESGDRPMESILRNNREWAKSVKSRYPDFFEQIAKSQQPKILWIGCSDSRVPAEQITQLGPGELFVARNIANVVNNTDLSVLSVLQYAVEVLKVEHVVICGHYNCGGVAAACGHGQFGLIDNWLRCIKDVYQTNASELDKLANDQKIRRLVELNVLNSVKNVANTTIVQNAWAKEQSVTVHGWVYDLSTGMIKDLEASQANVGCVSKIFKYNH</sequence>
<comment type="function">
    <text evidence="10">Reversible hydration of carbon dioxide.</text>
</comment>
<accession>A0A261XZ22</accession>
<keyword evidence="4 9" id="KW-0479">Metal-binding</keyword>
<dbReference type="GO" id="GO:0015976">
    <property type="term" value="P:carbon utilization"/>
    <property type="evidence" value="ECO:0007669"/>
    <property type="project" value="InterPro"/>
</dbReference>
<protein>
    <recommendedName>
        <fullName evidence="3 10">Carbonic anhydrase</fullName>
        <ecNumber evidence="2 10">4.2.1.1</ecNumber>
    </recommendedName>
    <alternativeName>
        <fullName evidence="7 10">Carbonate dehydratase</fullName>
    </alternativeName>
</protein>
<feature type="binding site" evidence="9">
    <location>
        <position position="61"/>
    </location>
    <ligand>
        <name>Zn(2+)</name>
        <dbReference type="ChEBI" id="CHEBI:29105"/>
    </ligand>
</feature>
<dbReference type="EMBL" id="MVBO01000076">
    <property type="protein sequence ID" value="OZJ03617.1"/>
    <property type="molecule type" value="Genomic_DNA"/>
</dbReference>
<dbReference type="Proteomes" id="UP000242875">
    <property type="component" value="Unassembled WGS sequence"/>
</dbReference>
<dbReference type="InterPro" id="IPR001765">
    <property type="entry name" value="Carbonic_anhydrase"/>
</dbReference>
<dbReference type="Pfam" id="PF00484">
    <property type="entry name" value="Pro_CA"/>
    <property type="match status" value="1"/>
</dbReference>
<evidence type="ECO:0000256" key="4">
    <source>
        <dbReference type="ARBA" id="ARBA00022723"/>
    </source>
</evidence>
<dbReference type="Gene3D" id="3.40.1050.10">
    <property type="entry name" value="Carbonic anhydrase"/>
    <property type="match status" value="1"/>
</dbReference>
<evidence type="ECO:0000256" key="8">
    <source>
        <dbReference type="ARBA" id="ARBA00048348"/>
    </source>
</evidence>
<dbReference type="EC" id="4.2.1.1" evidence="2 10"/>
<dbReference type="SUPFAM" id="SSF53056">
    <property type="entry name" value="beta-carbonic anhydrase, cab"/>
    <property type="match status" value="1"/>
</dbReference>
<dbReference type="InterPro" id="IPR015892">
    <property type="entry name" value="Carbonic_anhydrase_CS"/>
</dbReference>
<feature type="binding site" evidence="9">
    <location>
        <position position="63"/>
    </location>
    <ligand>
        <name>Zn(2+)</name>
        <dbReference type="ChEBI" id="CHEBI:29105"/>
    </ligand>
</feature>
<organism evidence="11 12">
    <name type="scientific">Bifiguratus adelaidae</name>
    <dbReference type="NCBI Taxonomy" id="1938954"/>
    <lineage>
        <taxon>Eukaryota</taxon>
        <taxon>Fungi</taxon>
        <taxon>Fungi incertae sedis</taxon>
        <taxon>Mucoromycota</taxon>
        <taxon>Mucoromycotina</taxon>
        <taxon>Endogonomycetes</taxon>
        <taxon>Endogonales</taxon>
        <taxon>Endogonales incertae sedis</taxon>
        <taxon>Bifiguratus</taxon>
    </lineage>
</organism>
<evidence type="ECO:0000256" key="6">
    <source>
        <dbReference type="ARBA" id="ARBA00023239"/>
    </source>
</evidence>